<dbReference type="EMBL" id="CAMPGE010000143">
    <property type="protein sequence ID" value="CAI2358868.1"/>
    <property type="molecule type" value="Genomic_DNA"/>
</dbReference>
<accession>A0AAD1U3Z1</accession>
<evidence type="ECO:0000313" key="2">
    <source>
        <dbReference type="EMBL" id="CAI2358868.1"/>
    </source>
</evidence>
<comment type="caution">
    <text evidence="2">The sequence shown here is derived from an EMBL/GenBank/DDBJ whole genome shotgun (WGS) entry which is preliminary data.</text>
</comment>
<dbReference type="AlphaFoldDB" id="A0AAD1U3Z1"/>
<feature type="region of interest" description="Disordered" evidence="1">
    <location>
        <begin position="38"/>
        <end position="102"/>
    </location>
</feature>
<protein>
    <submittedName>
        <fullName evidence="2">Uncharacterized protein</fullName>
    </submittedName>
</protein>
<organism evidence="2 3">
    <name type="scientific">Euplotes crassus</name>
    <dbReference type="NCBI Taxonomy" id="5936"/>
    <lineage>
        <taxon>Eukaryota</taxon>
        <taxon>Sar</taxon>
        <taxon>Alveolata</taxon>
        <taxon>Ciliophora</taxon>
        <taxon>Intramacronucleata</taxon>
        <taxon>Spirotrichea</taxon>
        <taxon>Hypotrichia</taxon>
        <taxon>Euplotida</taxon>
        <taxon>Euplotidae</taxon>
        <taxon>Moneuplotes</taxon>
    </lineage>
</organism>
<feature type="compositionally biased region" description="Polar residues" evidence="1">
    <location>
        <begin position="59"/>
        <end position="81"/>
    </location>
</feature>
<keyword evidence="3" id="KW-1185">Reference proteome</keyword>
<sequence>MSMRKQKLSRFKAEQMKKMKSELRNMIQFFENIQKTHEGDDSINSDLAPESETDKLGNFTKNMLNQRRSTSQVLFQPSRISFKNKESSPKHESSESNKFQSPVQYSSLTGMDQNSRLLSLKKAQKSKFASQSSILKKRFANNSKLHSLRVTTSRQSIFKKNQPIKAEAKHSLASPDKRMFSQSTQKHKLSPDKIHWMSIQTPVVTRKRLKLNFEKAHHAQINVEASCSPSKSPCSEEPTTITSRANYDFGTMNSFKENKNFKKKKFRLKRPNKKRMALKNQKATLGQLMQVCKENESRAKKDIQDFSKCTFKISKTFQRLKQVNRLVEDERISEKEISQIDVEAEDLSEAKQHSNRKYFAKACEEKKIYNLEYDQADRENEEIAQLINFNIKGSISSKEMSKMLSRSHVFNKYNRKFRLSNSQKKLNIQF</sequence>
<feature type="compositionally biased region" description="Basic and acidic residues" evidence="1">
    <location>
        <begin position="83"/>
        <end position="95"/>
    </location>
</feature>
<reference evidence="2" key="1">
    <citation type="submission" date="2023-07" db="EMBL/GenBank/DDBJ databases">
        <authorList>
            <consortium name="AG Swart"/>
            <person name="Singh M."/>
            <person name="Singh A."/>
            <person name="Seah K."/>
            <person name="Emmerich C."/>
        </authorList>
    </citation>
    <scope>NUCLEOTIDE SEQUENCE</scope>
    <source>
        <strain evidence="2">DP1</strain>
    </source>
</reference>
<dbReference type="Proteomes" id="UP001295684">
    <property type="component" value="Unassembled WGS sequence"/>
</dbReference>
<name>A0AAD1U3Z1_EUPCR</name>
<gene>
    <name evidence="2" type="ORF">ECRASSUSDP1_LOCUS151</name>
</gene>
<proteinExistence type="predicted"/>
<evidence type="ECO:0000256" key="1">
    <source>
        <dbReference type="SAM" id="MobiDB-lite"/>
    </source>
</evidence>
<evidence type="ECO:0000313" key="3">
    <source>
        <dbReference type="Proteomes" id="UP001295684"/>
    </source>
</evidence>